<feature type="domain" description="C2H2-type" evidence="15">
    <location>
        <begin position="627"/>
        <end position="654"/>
    </location>
</feature>
<evidence type="ECO:0000256" key="7">
    <source>
        <dbReference type="ARBA" id="ARBA00022833"/>
    </source>
</evidence>
<keyword evidence="10" id="KW-0238">DNA-binding</keyword>
<evidence type="ECO:0000256" key="2">
    <source>
        <dbReference type="ARBA" id="ARBA00006991"/>
    </source>
</evidence>
<comment type="similarity">
    <text evidence="2">Belongs to the krueppel C2H2-type zinc-finger protein family.</text>
</comment>
<dbReference type="GO" id="GO:0003682">
    <property type="term" value="F:chromatin binding"/>
    <property type="evidence" value="ECO:0007669"/>
    <property type="project" value="UniProtKB-ARBA"/>
</dbReference>
<comment type="subcellular location">
    <subcellularLocation>
        <location evidence="1">Nucleus</location>
    </subcellularLocation>
</comment>
<dbReference type="KEGG" id="apln:108740394"/>
<accession>A0A1W4XBK0</accession>
<feature type="domain" description="C2H2-type" evidence="15">
    <location>
        <begin position="571"/>
        <end position="598"/>
    </location>
</feature>
<protein>
    <submittedName>
        <fullName evidence="17">Zinc finger protein 808</fullName>
    </submittedName>
</protein>
<keyword evidence="3" id="KW-1017">Isopeptide bond</keyword>
<keyword evidence="4" id="KW-0479">Metal-binding</keyword>
<gene>
    <name evidence="17" type="primary">LOC108740394</name>
</gene>
<organism evidence="16 17">
    <name type="scientific">Agrilus planipennis</name>
    <name type="common">Emerald ash borer</name>
    <name type="synonym">Agrilus marcopoli</name>
    <dbReference type="NCBI Taxonomy" id="224129"/>
    <lineage>
        <taxon>Eukaryota</taxon>
        <taxon>Metazoa</taxon>
        <taxon>Ecdysozoa</taxon>
        <taxon>Arthropoda</taxon>
        <taxon>Hexapoda</taxon>
        <taxon>Insecta</taxon>
        <taxon>Pterygota</taxon>
        <taxon>Neoptera</taxon>
        <taxon>Endopterygota</taxon>
        <taxon>Coleoptera</taxon>
        <taxon>Polyphaga</taxon>
        <taxon>Elateriformia</taxon>
        <taxon>Buprestoidea</taxon>
        <taxon>Buprestidae</taxon>
        <taxon>Agrilinae</taxon>
        <taxon>Agrilus</taxon>
    </lineage>
</organism>
<keyword evidence="16" id="KW-1185">Reference proteome</keyword>
<keyword evidence="12" id="KW-0539">Nucleus</keyword>
<dbReference type="InterPro" id="IPR013087">
    <property type="entry name" value="Znf_C2H2_type"/>
</dbReference>
<reference evidence="17" key="1">
    <citation type="submission" date="2025-08" db="UniProtKB">
        <authorList>
            <consortium name="RefSeq"/>
        </authorList>
    </citation>
    <scope>IDENTIFICATION</scope>
    <source>
        <tissue evidence="17">Entire body</tissue>
    </source>
</reference>
<feature type="compositionally biased region" description="Polar residues" evidence="14">
    <location>
        <begin position="459"/>
        <end position="471"/>
    </location>
</feature>
<dbReference type="SUPFAM" id="SSF57667">
    <property type="entry name" value="beta-beta-alpha zinc fingers"/>
    <property type="match status" value="3"/>
</dbReference>
<name>A0A1W4XBK0_AGRPL</name>
<feature type="domain" description="C2H2-type" evidence="15">
    <location>
        <begin position="542"/>
        <end position="570"/>
    </location>
</feature>
<dbReference type="GO" id="GO:0000785">
    <property type="term" value="C:chromatin"/>
    <property type="evidence" value="ECO:0007669"/>
    <property type="project" value="UniProtKB-ARBA"/>
</dbReference>
<dbReference type="FunFam" id="3.30.160.60:FF:001963">
    <property type="entry name" value="Replication initiator 1"/>
    <property type="match status" value="1"/>
</dbReference>
<dbReference type="RefSeq" id="XP_018330197.1">
    <property type="nucleotide sequence ID" value="XM_018474695.2"/>
</dbReference>
<evidence type="ECO:0000259" key="15">
    <source>
        <dbReference type="PROSITE" id="PS50157"/>
    </source>
</evidence>
<dbReference type="AlphaFoldDB" id="A0A1W4XBK0"/>
<dbReference type="Pfam" id="PF00096">
    <property type="entry name" value="zf-C2H2"/>
    <property type="match status" value="6"/>
</dbReference>
<evidence type="ECO:0000313" key="17">
    <source>
        <dbReference type="RefSeq" id="XP_018330197.1"/>
    </source>
</evidence>
<evidence type="ECO:0000256" key="13">
    <source>
        <dbReference type="PROSITE-ProRule" id="PRU00042"/>
    </source>
</evidence>
<proteinExistence type="inferred from homology"/>
<dbReference type="FunCoup" id="A0A1W4XBK0">
    <property type="interactions" value="459"/>
</dbReference>
<dbReference type="OrthoDB" id="6077919at2759"/>
<dbReference type="GO" id="GO:0000978">
    <property type="term" value="F:RNA polymerase II cis-regulatory region sequence-specific DNA binding"/>
    <property type="evidence" value="ECO:0007669"/>
    <property type="project" value="TreeGrafter"/>
</dbReference>
<dbReference type="Proteomes" id="UP000192223">
    <property type="component" value="Unplaced"/>
</dbReference>
<dbReference type="FunFam" id="3.30.160.60:FF:000690">
    <property type="entry name" value="Zinc finger protein 354C"/>
    <property type="match status" value="1"/>
</dbReference>
<feature type="region of interest" description="Disordered" evidence="14">
    <location>
        <begin position="156"/>
        <end position="220"/>
    </location>
</feature>
<evidence type="ECO:0000256" key="11">
    <source>
        <dbReference type="ARBA" id="ARBA00023163"/>
    </source>
</evidence>
<feature type="region of interest" description="Disordered" evidence="14">
    <location>
        <begin position="291"/>
        <end position="313"/>
    </location>
</feature>
<dbReference type="PANTHER" id="PTHR24399:SF23">
    <property type="entry name" value="C2H2-TYPE DOMAIN-CONTAINING PROTEIN"/>
    <property type="match status" value="1"/>
</dbReference>
<keyword evidence="7" id="KW-0862">Zinc</keyword>
<dbReference type="PROSITE" id="PS00028">
    <property type="entry name" value="ZINC_FINGER_C2H2_1"/>
    <property type="match status" value="8"/>
</dbReference>
<dbReference type="SMART" id="SM00355">
    <property type="entry name" value="ZnF_C2H2"/>
    <property type="match status" value="10"/>
</dbReference>
<sequence>MDNNETNRDLLENVSITDVGGSQYMLQRMSVENHHLLNNELLQHHSGLVVDLGGGDFIPVNYTSDDLLPQELTEEDRNLAAALVAVQFNQQQKQQHNQQDSTVIINTSLASLVNQNDLDKVTASAINSNYLHIVGPDGQGLYIEEKSTLPKLLDNRFQTSSQEDSSRTIQKQDVKSEEENSQKESDGETKNDNRSSKKSLPHKKRISRKLKKAPPSGKNKAQKCTLCEQIFPNNEELLTHQTICQTTITPVPSHLFNCQLCSATFYNQLSFFEHLKAHYEPTQNNQLVTPTSTTASNDQSVSPSILNDPTTSVTCEDPSTTAGNYAGDKIIVKTELEQKEVLLSSLLNLNCLQCNKTFKRQKAYEAHIRDVHNKVELADFSESEDLMDGIDVNVDDPGALSDDDSKNWMKYKDEDLYQAEADLRELEAEEHVCQNCKQPFPIRAILLQHLVTCKPPEGQQATEPTKQTWNASGGKKRNRKKQQGDLSCSECDRVFMYRNSLLYHMRSHTGDRPHQCDQCGKKFFAASALKVHLRLHSGVKPYKCDHCGRYFRQWGDLKYHCISLHSDQKNYQCEYCGKEFARKYSLVVHRRIHTGEKNYRCEFCDKTFRASSYLNNHRRIHTGEKPHACEICGKPFRVRSDMKRHLKTHRRRRQSRSTISPSCDVIVAKKEELNESSGNMLIDSDTDPHPPEVEHENAVQTLQFDQDPLEIRDGSTLYVMPILIT</sequence>
<evidence type="ECO:0000256" key="14">
    <source>
        <dbReference type="SAM" id="MobiDB-lite"/>
    </source>
</evidence>
<dbReference type="GO" id="GO:0001227">
    <property type="term" value="F:DNA-binding transcription repressor activity, RNA polymerase II-specific"/>
    <property type="evidence" value="ECO:0007669"/>
    <property type="project" value="TreeGrafter"/>
</dbReference>
<keyword evidence="11" id="KW-0804">Transcription</keyword>
<evidence type="ECO:0000256" key="8">
    <source>
        <dbReference type="ARBA" id="ARBA00022843"/>
    </source>
</evidence>
<evidence type="ECO:0000256" key="6">
    <source>
        <dbReference type="ARBA" id="ARBA00022771"/>
    </source>
</evidence>
<dbReference type="InterPro" id="IPR036236">
    <property type="entry name" value="Znf_C2H2_sf"/>
</dbReference>
<feature type="domain" description="C2H2-type" evidence="15">
    <location>
        <begin position="486"/>
        <end position="513"/>
    </location>
</feature>
<keyword evidence="6 13" id="KW-0863">Zinc-finger</keyword>
<evidence type="ECO:0000256" key="3">
    <source>
        <dbReference type="ARBA" id="ARBA00022499"/>
    </source>
</evidence>
<evidence type="ECO:0000256" key="4">
    <source>
        <dbReference type="ARBA" id="ARBA00022723"/>
    </source>
</evidence>
<dbReference type="InParanoid" id="A0A1W4XBK0"/>
<dbReference type="GeneID" id="108740394"/>
<evidence type="ECO:0000313" key="16">
    <source>
        <dbReference type="Proteomes" id="UP000192223"/>
    </source>
</evidence>
<evidence type="ECO:0000256" key="10">
    <source>
        <dbReference type="ARBA" id="ARBA00023125"/>
    </source>
</evidence>
<dbReference type="GO" id="GO:0040029">
    <property type="term" value="P:epigenetic regulation of gene expression"/>
    <property type="evidence" value="ECO:0007669"/>
    <property type="project" value="UniProtKB-ARBA"/>
</dbReference>
<dbReference type="PROSITE" id="PS50157">
    <property type="entry name" value="ZINC_FINGER_C2H2_2"/>
    <property type="match status" value="8"/>
</dbReference>
<evidence type="ECO:0000256" key="12">
    <source>
        <dbReference type="ARBA" id="ARBA00023242"/>
    </source>
</evidence>
<feature type="compositionally biased region" description="Basic and acidic residues" evidence="14">
    <location>
        <begin position="164"/>
        <end position="195"/>
    </location>
</feature>
<feature type="domain" description="C2H2-type" evidence="15">
    <location>
        <begin position="599"/>
        <end position="626"/>
    </location>
</feature>
<dbReference type="STRING" id="224129.A0A1W4XBK0"/>
<keyword evidence="8" id="KW-0832">Ubl conjugation</keyword>
<feature type="domain" description="C2H2-type" evidence="15">
    <location>
        <begin position="349"/>
        <end position="377"/>
    </location>
</feature>
<dbReference type="GO" id="GO:0008270">
    <property type="term" value="F:zinc ion binding"/>
    <property type="evidence" value="ECO:0007669"/>
    <property type="project" value="UniProtKB-KW"/>
</dbReference>
<keyword evidence="9" id="KW-0805">Transcription regulation</keyword>
<evidence type="ECO:0000256" key="5">
    <source>
        <dbReference type="ARBA" id="ARBA00022737"/>
    </source>
</evidence>
<evidence type="ECO:0000256" key="9">
    <source>
        <dbReference type="ARBA" id="ARBA00023015"/>
    </source>
</evidence>
<dbReference type="FunFam" id="3.30.160.60:FF:000624">
    <property type="entry name" value="zinc finger protein 697"/>
    <property type="match status" value="1"/>
</dbReference>
<feature type="domain" description="C2H2-type" evidence="15">
    <location>
        <begin position="256"/>
        <end position="283"/>
    </location>
</feature>
<keyword evidence="5" id="KW-0677">Repeat</keyword>
<feature type="compositionally biased region" description="Basic residues" evidence="14">
    <location>
        <begin position="196"/>
        <end position="212"/>
    </location>
</feature>
<dbReference type="FunFam" id="3.30.160.60:FF:000557">
    <property type="entry name" value="zinc finger and SCAN domain-containing protein 29"/>
    <property type="match status" value="1"/>
</dbReference>
<dbReference type="Gene3D" id="3.30.160.60">
    <property type="entry name" value="Classic Zinc Finger"/>
    <property type="match status" value="8"/>
</dbReference>
<evidence type="ECO:0000256" key="1">
    <source>
        <dbReference type="ARBA" id="ARBA00004123"/>
    </source>
</evidence>
<dbReference type="PANTHER" id="PTHR24399">
    <property type="entry name" value="ZINC FINGER AND BTB DOMAIN-CONTAINING"/>
    <property type="match status" value="1"/>
</dbReference>
<dbReference type="FunFam" id="3.30.160.60:FF:000075">
    <property type="entry name" value="Putative zinc finger protein 536"/>
    <property type="match status" value="1"/>
</dbReference>
<feature type="region of interest" description="Disordered" evidence="14">
    <location>
        <begin position="456"/>
        <end position="481"/>
    </location>
</feature>
<dbReference type="GO" id="GO:0005654">
    <property type="term" value="C:nucleoplasm"/>
    <property type="evidence" value="ECO:0007669"/>
    <property type="project" value="TreeGrafter"/>
</dbReference>
<feature type="domain" description="C2H2-type" evidence="15">
    <location>
        <begin position="514"/>
        <end position="541"/>
    </location>
</feature>